<name>A0A841FDZ6_9ACTN</name>
<sequence length="180" mass="19136">MSYPEGAPDALVYRHCPHCTAKLTAQTDPFDGRTRPGCPDCGWIHHANSPIGVLAVIEAPGGLVFTHPAHGTPEAPASLAGLFLDYGESPEEGLTRAVAELTGLHVEILDELTRFQQPGTPLGHAHILGFRTRVTGGDIRTDGAEGPAVLHPRDALPEIIPARLANRRVLAAYLARDAAH</sequence>
<proteinExistence type="predicted"/>
<dbReference type="Gene3D" id="3.90.79.10">
    <property type="entry name" value="Nucleoside Triphosphate Pyrophosphohydrolase"/>
    <property type="match status" value="1"/>
</dbReference>
<dbReference type="CDD" id="cd02883">
    <property type="entry name" value="NUDIX_Hydrolase"/>
    <property type="match status" value="1"/>
</dbReference>
<dbReference type="EMBL" id="JACHGT010000004">
    <property type="protein sequence ID" value="MBB6034486.1"/>
    <property type="molecule type" value="Genomic_DNA"/>
</dbReference>
<dbReference type="Pfam" id="PF00293">
    <property type="entry name" value="NUDIX"/>
    <property type="match status" value="1"/>
</dbReference>
<reference evidence="2 3" key="1">
    <citation type="submission" date="2020-08" db="EMBL/GenBank/DDBJ databases">
        <title>Genomic Encyclopedia of Type Strains, Phase IV (KMG-IV): sequencing the most valuable type-strain genomes for metagenomic binning, comparative biology and taxonomic classification.</title>
        <authorList>
            <person name="Goeker M."/>
        </authorList>
    </citation>
    <scope>NUCLEOTIDE SEQUENCE [LARGE SCALE GENOMIC DNA]</scope>
    <source>
        <strain evidence="2 3">YIM 65646</strain>
    </source>
</reference>
<gene>
    <name evidence="2" type="ORF">HNR73_002336</name>
</gene>
<comment type="caution">
    <text evidence="2">The sequence shown here is derived from an EMBL/GenBank/DDBJ whole genome shotgun (WGS) entry which is preliminary data.</text>
</comment>
<accession>A0A841FDZ6</accession>
<dbReference type="Proteomes" id="UP000548476">
    <property type="component" value="Unassembled WGS sequence"/>
</dbReference>
<dbReference type="SUPFAM" id="SSF55811">
    <property type="entry name" value="Nudix"/>
    <property type="match status" value="1"/>
</dbReference>
<dbReference type="AlphaFoldDB" id="A0A841FDZ6"/>
<dbReference type="RefSeq" id="WP_184787335.1">
    <property type="nucleotide sequence ID" value="NZ_BONT01000087.1"/>
</dbReference>
<dbReference type="InterPro" id="IPR000086">
    <property type="entry name" value="NUDIX_hydrolase_dom"/>
</dbReference>
<evidence type="ECO:0000259" key="1">
    <source>
        <dbReference type="Pfam" id="PF00293"/>
    </source>
</evidence>
<organism evidence="2 3">
    <name type="scientific">Phytomonospora endophytica</name>
    <dbReference type="NCBI Taxonomy" id="714109"/>
    <lineage>
        <taxon>Bacteria</taxon>
        <taxon>Bacillati</taxon>
        <taxon>Actinomycetota</taxon>
        <taxon>Actinomycetes</taxon>
        <taxon>Micromonosporales</taxon>
        <taxon>Micromonosporaceae</taxon>
        <taxon>Phytomonospora</taxon>
    </lineage>
</organism>
<evidence type="ECO:0000313" key="2">
    <source>
        <dbReference type="EMBL" id="MBB6034486.1"/>
    </source>
</evidence>
<evidence type="ECO:0000313" key="3">
    <source>
        <dbReference type="Proteomes" id="UP000548476"/>
    </source>
</evidence>
<dbReference type="InterPro" id="IPR015797">
    <property type="entry name" value="NUDIX_hydrolase-like_dom_sf"/>
</dbReference>
<feature type="domain" description="Nudix hydrolase" evidence="1">
    <location>
        <begin position="51"/>
        <end position="171"/>
    </location>
</feature>
<keyword evidence="3" id="KW-1185">Reference proteome</keyword>
<protein>
    <submittedName>
        <fullName evidence="2">NADH pyrophosphatase NudC (Nudix superfamily)</fullName>
    </submittedName>
</protein>